<reference evidence="9" key="1">
    <citation type="journal article" date="2014" name="Int. J. Syst. Evol. Microbiol.">
        <title>Complete genome sequence of Corynebacterium casei LMG S-19264T (=DSM 44701T), isolated from a smear-ripened cheese.</title>
        <authorList>
            <consortium name="US DOE Joint Genome Institute (JGI-PGF)"/>
            <person name="Walter F."/>
            <person name="Albersmeier A."/>
            <person name="Kalinowski J."/>
            <person name="Ruckert C."/>
        </authorList>
    </citation>
    <scope>NUCLEOTIDE SEQUENCE</scope>
    <source>
        <strain evidence="9">CGMCC 1.14984</strain>
    </source>
</reference>
<evidence type="ECO:0000256" key="3">
    <source>
        <dbReference type="ARBA" id="ARBA00022475"/>
    </source>
</evidence>
<evidence type="ECO:0000313" key="9">
    <source>
        <dbReference type="EMBL" id="GGH99356.1"/>
    </source>
</evidence>
<keyword evidence="3" id="KW-1003">Cell membrane</keyword>
<organism evidence="9 11">
    <name type="scientific">Aquisalinus luteolus</name>
    <dbReference type="NCBI Taxonomy" id="1566827"/>
    <lineage>
        <taxon>Bacteria</taxon>
        <taxon>Pseudomonadati</taxon>
        <taxon>Pseudomonadota</taxon>
        <taxon>Alphaproteobacteria</taxon>
        <taxon>Parvularculales</taxon>
        <taxon>Parvularculaceae</taxon>
        <taxon>Aquisalinus</taxon>
    </lineage>
</organism>
<dbReference type="EMBL" id="BMGZ01000002">
    <property type="protein sequence ID" value="GGH99356.1"/>
    <property type="molecule type" value="Genomic_DNA"/>
</dbReference>
<evidence type="ECO:0000313" key="12">
    <source>
        <dbReference type="Proteomes" id="UP000818603"/>
    </source>
</evidence>
<feature type="transmembrane region" description="Helical" evidence="7">
    <location>
        <begin position="65"/>
        <end position="83"/>
    </location>
</feature>
<evidence type="ECO:0000313" key="11">
    <source>
        <dbReference type="Proteomes" id="UP000621856"/>
    </source>
</evidence>
<keyword evidence="2" id="KW-0813">Transport</keyword>
<evidence type="ECO:0000256" key="5">
    <source>
        <dbReference type="ARBA" id="ARBA00022989"/>
    </source>
</evidence>
<evidence type="ECO:0000313" key="10">
    <source>
        <dbReference type="EMBL" id="NHK28733.1"/>
    </source>
</evidence>
<feature type="transmembrane region" description="Helical" evidence="7">
    <location>
        <begin position="302"/>
        <end position="332"/>
    </location>
</feature>
<evidence type="ECO:0000256" key="7">
    <source>
        <dbReference type="SAM" id="Phobius"/>
    </source>
</evidence>
<dbReference type="Proteomes" id="UP000621856">
    <property type="component" value="Unassembled WGS sequence"/>
</dbReference>
<sequence>MEDTQNQNQPDDQAEKPVSHQFIAFRYPAFVLYWAARFLASFAVQILSVSVAWQVYDLTRNPADLGIIGLVQFLPLLLLVFITGAVADTVGRRKVMGASIALELLCAGAILYFSVTGLSGPVPIFVALTGIGIARAFFGPAAQSLVVNLVPKSVFPNAVAWNSSSWQVASIGGPVGGGLLYGVGAPVAYGVAVGMLAVAFMLVLMIPKPPARETGKKVTISSLFDGLRFIRKERVVLGAITLDLFAVLLGGAVALLPVYARDILHMGPWGLGLLRAAPGIGAVIVAAFLAAKPVRDHAGKWLLFYVALFGVFTVLFGLSTITWLSIVALALIGGADMVSVYIRETLLQLWTPDEVRGRVNAVNMVFLGASNELGEFRAGFMAAWIGAVPAVIFGGVGAVAVAGLAWVVFPELRDAKSLVKTE</sequence>
<dbReference type="InterPro" id="IPR010290">
    <property type="entry name" value="TM_effector"/>
</dbReference>
<dbReference type="PANTHER" id="PTHR23513:SF9">
    <property type="entry name" value="ENTEROBACTIN EXPORTER ENTS"/>
    <property type="match status" value="1"/>
</dbReference>
<keyword evidence="5 7" id="KW-1133">Transmembrane helix</keyword>
<feature type="transmembrane region" description="Helical" evidence="7">
    <location>
        <begin position="187"/>
        <end position="207"/>
    </location>
</feature>
<dbReference type="GO" id="GO:0022857">
    <property type="term" value="F:transmembrane transporter activity"/>
    <property type="evidence" value="ECO:0007669"/>
    <property type="project" value="InterPro"/>
</dbReference>
<dbReference type="CDD" id="cd06173">
    <property type="entry name" value="MFS_MefA_like"/>
    <property type="match status" value="1"/>
</dbReference>
<dbReference type="InterPro" id="IPR020846">
    <property type="entry name" value="MFS_dom"/>
</dbReference>
<reference evidence="9" key="3">
    <citation type="submission" date="2020-09" db="EMBL/GenBank/DDBJ databases">
        <authorList>
            <person name="Sun Q."/>
            <person name="Zhou Y."/>
        </authorList>
    </citation>
    <scope>NUCLEOTIDE SEQUENCE</scope>
    <source>
        <strain evidence="9">CGMCC 1.14984</strain>
    </source>
</reference>
<feature type="transmembrane region" description="Helical" evidence="7">
    <location>
        <begin position="30"/>
        <end position="53"/>
    </location>
</feature>
<dbReference type="PANTHER" id="PTHR23513">
    <property type="entry name" value="INTEGRAL MEMBRANE EFFLUX PROTEIN-RELATED"/>
    <property type="match status" value="1"/>
</dbReference>
<feature type="domain" description="Major facilitator superfamily (MFS) profile" evidence="8">
    <location>
        <begin position="29"/>
        <end position="413"/>
    </location>
</feature>
<feature type="transmembrane region" description="Helical" evidence="7">
    <location>
        <begin position="235"/>
        <end position="260"/>
    </location>
</feature>
<dbReference type="EMBL" id="VCJR02000002">
    <property type="protein sequence ID" value="NHK28733.1"/>
    <property type="molecule type" value="Genomic_DNA"/>
</dbReference>
<comment type="caution">
    <text evidence="9">The sequence shown here is derived from an EMBL/GenBank/DDBJ whole genome shotgun (WGS) entry which is preliminary data.</text>
</comment>
<comment type="subcellular location">
    <subcellularLocation>
        <location evidence="1">Cell membrane</location>
        <topology evidence="1">Multi-pass membrane protein</topology>
    </subcellularLocation>
</comment>
<accession>A0A8J3ERL7</accession>
<evidence type="ECO:0000256" key="6">
    <source>
        <dbReference type="ARBA" id="ARBA00023136"/>
    </source>
</evidence>
<dbReference type="Proteomes" id="UP000818603">
    <property type="component" value="Unassembled WGS sequence"/>
</dbReference>
<evidence type="ECO:0000259" key="8">
    <source>
        <dbReference type="PROSITE" id="PS50850"/>
    </source>
</evidence>
<feature type="transmembrane region" description="Helical" evidence="7">
    <location>
        <begin position="95"/>
        <end position="115"/>
    </location>
</feature>
<feature type="transmembrane region" description="Helical" evidence="7">
    <location>
        <begin position="381"/>
        <end position="409"/>
    </location>
</feature>
<dbReference type="InterPro" id="IPR036259">
    <property type="entry name" value="MFS_trans_sf"/>
</dbReference>
<dbReference type="Pfam" id="PF05977">
    <property type="entry name" value="MFS_3"/>
    <property type="match status" value="1"/>
</dbReference>
<reference evidence="10 12" key="2">
    <citation type="submission" date="2020-02" db="EMBL/GenBank/DDBJ databases">
        <title>Genome sequence of Parvularcula flava strain NH6-79.</title>
        <authorList>
            <person name="Abdul Karim M.H."/>
            <person name="Lam M.Q."/>
            <person name="Chen S.J."/>
            <person name="Yahya A."/>
            <person name="Shahir S."/>
            <person name="Shamsir M.S."/>
            <person name="Chong C.S."/>
        </authorList>
    </citation>
    <scope>NUCLEOTIDE SEQUENCE [LARGE SCALE GENOMIC DNA]</scope>
    <source>
        <strain evidence="10 12">NH6-79</strain>
    </source>
</reference>
<dbReference type="RefSeq" id="WP_155140981.1">
    <property type="nucleotide sequence ID" value="NZ_BMGZ01000002.1"/>
</dbReference>
<dbReference type="AlphaFoldDB" id="A0A8J3ERL7"/>
<dbReference type="Gene3D" id="1.20.1250.20">
    <property type="entry name" value="MFS general substrate transporter like domains"/>
    <property type="match status" value="1"/>
</dbReference>
<dbReference type="GO" id="GO:0005886">
    <property type="term" value="C:plasma membrane"/>
    <property type="evidence" value="ECO:0007669"/>
    <property type="project" value="UniProtKB-SubCell"/>
</dbReference>
<gene>
    <name evidence="10" type="ORF">FF098_012505</name>
    <name evidence="9" type="ORF">GCM10011355_25120</name>
</gene>
<keyword evidence="12" id="KW-1185">Reference proteome</keyword>
<name>A0A8J3ERL7_9PROT</name>
<dbReference type="SUPFAM" id="SSF103473">
    <property type="entry name" value="MFS general substrate transporter"/>
    <property type="match status" value="1"/>
</dbReference>
<evidence type="ECO:0000256" key="2">
    <source>
        <dbReference type="ARBA" id="ARBA00022448"/>
    </source>
</evidence>
<protein>
    <submittedName>
        <fullName evidence="9">MFS transporter</fullName>
    </submittedName>
</protein>
<dbReference type="PROSITE" id="PS50850">
    <property type="entry name" value="MFS"/>
    <property type="match status" value="1"/>
</dbReference>
<proteinExistence type="predicted"/>
<evidence type="ECO:0000256" key="4">
    <source>
        <dbReference type="ARBA" id="ARBA00022692"/>
    </source>
</evidence>
<feature type="transmembrane region" description="Helical" evidence="7">
    <location>
        <begin position="272"/>
        <end position="290"/>
    </location>
</feature>
<keyword evidence="4 7" id="KW-0812">Transmembrane</keyword>
<evidence type="ECO:0000256" key="1">
    <source>
        <dbReference type="ARBA" id="ARBA00004651"/>
    </source>
</evidence>
<keyword evidence="6 7" id="KW-0472">Membrane</keyword>